<reference evidence="1" key="1">
    <citation type="submission" date="2021-08" db="EMBL/GenBank/DDBJ databases">
        <title>The first chromosome-level gecko genome reveals the dynamic sex chromosomes of Neotropical dwarf geckos (Sphaerodactylidae: Sphaerodactylus).</title>
        <authorList>
            <person name="Pinto B.J."/>
            <person name="Keating S.E."/>
            <person name="Gamble T."/>
        </authorList>
    </citation>
    <scope>NUCLEOTIDE SEQUENCE</scope>
    <source>
        <strain evidence="1">TG3544</strain>
    </source>
</reference>
<sequence>MQDWHCRSLDIPGGAQSQRNHGEGHTPSMFRRHTDPVPVQPQDRLNRSLDFRGGLQSQRNHGEGRAPSMFRRHTDPAQQPQILKQTQWVRAMYDFEAMEHDELGFSNGDIIEVLDNSDDSWWKGCLHGNFGLFPANYVEPVNPHCL</sequence>
<protein>
    <submittedName>
        <fullName evidence="1">Uncharacterized protein</fullName>
    </submittedName>
</protein>
<comment type="caution">
    <text evidence="1">The sequence shown here is derived from an EMBL/GenBank/DDBJ whole genome shotgun (WGS) entry which is preliminary data.</text>
</comment>
<dbReference type="Proteomes" id="UP000827872">
    <property type="component" value="Linkage Group LG06"/>
</dbReference>
<name>A0ACB8FPE7_9SAUR</name>
<keyword evidence="2" id="KW-1185">Reference proteome</keyword>
<organism evidence="1 2">
    <name type="scientific">Sphaerodactylus townsendi</name>
    <dbReference type="NCBI Taxonomy" id="933632"/>
    <lineage>
        <taxon>Eukaryota</taxon>
        <taxon>Metazoa</taxon>
        <taxon>Chordata</taxon>
        <taxon>Craniata</taxon>
        <taxon>Vertebrata</taxon>
        <taxon>Euteleostomi</taxon>
        <taxon>Lepidosauria</taxon>
        <taxon>Squamata</taxon>
        <taxon>Bifurcata</taxon>
        <taxon>Gekkota</taxon>
        <taxon>Sphaerodactylidae</taxon>
        <taxon>Sphaerodactylus</taxon>
    </lineage>
</organism>
<gene>
    <name evidence="1" type="ORF">K3G42_015531</name>
</gene>
<accession>A0ACB8FPE7</accession>
<evidence type="ECO:0000313" key="2">
    <source>
        <dbReference type="Proteomes" id="UP000827872"/>
    </source>
</evidence>
<evidence type="ECO:0000313" key="1">
    <source>
        <dbReference type="EMBL" id="KAH8006944.1"/>
    </source>
</evidence>
<dbReference type="EMBL" id="CM037619">
    <property type="protein sequence ID" value="KAH8006944.1"/>
    <property type="molecule type" value="Genomic_DNA"/>
</dbReference>
<proteinExistence type="predicted"/>